<feature type="region of interest" description="Disordered" evidence="5">
    <location>
        <begin position="1"/>
        <end position="20"/>
    </location>
</feature>
<keyword evidence="3" id="KW-0812">Transmembrane</keyword>
<dbReference type="EMBL" id="HE796898">
    <property type="protein sequence ID" value="CCL98752.1"/>
    <property type="molecule type" value="Genomic_DNA"/>
</dbReference>
<keyword evidence="8" id="KW-1185">Reference proteome</keyword>
<organism evidence="7 8">
    <name type="scientific">Fibroporia radiculosa</name>
    <dbReference type="NCBI Taxonomy" id="599839"/>
    <lineage>
        <taxon>Eukaryota</taxon>
        <taxon>Fungi</taxon>
        <taxon>Dikarya</taxon>
        <taxon>Basidiomycota</taxon>
        <taxon>Agaricomycotina</taxon>
        <taxon>Agaricomycetes</taxon>
        <taxon>Polyporales</taxon>
        <taxon>Fibroporiaceae</taxon>
        <taxon>Fibroporia</taxon>
    </lineage>
</organism>
<dbReference type="InParanoid" id="J4HS52"/>
<accession>J4HS52</accession>
<dbReference type="InterPro" id="IPR005612">
    <property type="entry name" value="CCAAT-binding_factor"/>
</dbReference>
<dbReference type="InterPro" id="IPR027193">
    <property type="entry name" value="Noc4"/>
</dbReference>
<sequence>MTASRSYLPSSSKKRKSSNDDAIARVRQLESRLTSALSENASLNPLADLLDIALNAEDYGTLVKAIYALYRVFVLIISGGLLLSQDKADQDHQTVKIWLSDRLNAYVELLCGLLKDEEATVRTSALQILLSLQKHLSASLTRYTLSETVSQPQFHISHFRKIVNALLKCPPSRRQSTTSKKARTVGSPAQDNVLEADVRHTFVESWLSVHDDIRWFFLREAGNIVANQSMSEDSCVPQNLLAILEGLTTFPTEPSELNAWWVEELGVRPPKHKVSGEEEENEDVEHAKVDAEDDWRTFFDQEPTASDATKSKIPTARVHTLTLHQSLHSLASHRAVFTRTWLALLPRLSAQSSESRTYSLRVLNILHRGVIPHLTRPVLVMDWVASCVDYGGTVGLLALNALFTLMKEYNLDYPSFYTRLYTFIDRDVLHLKHRARFFRLTELFLSSTHLPATLVAAFVKRLSRLSLNAPPAAIIMIIPFTYNLLKRHPASMSMIHRGDSADSNVFDMSEPNPTLSNALDSSLWELYTHKSHYHAAVSTLACIFEEAFTRPAYSMEDFLDHTYGTLFDTEAQRRIRKDPAVSLDSRPGAEGDIVSDLWDF</sequence>
<dbReference type="GO" id="GO:0031965">
    <property type="term" value="C:nuclear membrane"/>
    <property type="evidence" value="ECO:0007669"/>
    <property type="project" value="UniProtKB-SubCell"/>
</dbReference>
<dbReference type="AlphaFoldDB" id="J4HS52"/>
<dbReference type="PANTHER" id="PTHR12455">
    <property type="entry name" value="NUCLEOLAR COMPLEX PROTEIN 4"/>
    <property type="match status" value="1"/>
</dbReference>
<evidence type="ECO:0000259" key="6">
    <source>
        <dbReference type="Pfam" id="PF03914"/>
    </source>
</evidence>
<dbReference type="STRING" id="599839.J4HS52"/>
<evidence type="ECO:0000313" key="8">
    <source>
        <dbReference type="Proteomes" id="UP000006352"/>
    </source>
</evidence>
<feature type="compositionally biased region" description="Low complexity" evidence="5">
    <location>
        <begin position="1"/>
        <end position="11"/>
    </location>
</feature>
<dbReference type="PANTHER" id="PTHR12455:SF0">
    <property type="entry name" value="NUCLEOLAR COMPLEX PROTEIN 4 HOMOLOG"/>
    <property type="match status" value="1"/>
</dbReference>
<dbReference type="HOGENOM" id="CLU_015945_1_0_1"/>
<proteinExistence type="inferred from homology"/>
<evidence type="ECO:0000256" key="4">
    <source>
        <dbReference type="ARBA" id="ARBA00022989"/>
    </source>
</evidence>
<dbReference type="SUPFAM" id="SSF48371">
    <property type="entry name" value="ARM repeat"/>
    <property type="match status" value="1"/>
</dbReference>
<evidence type="ECO:0000256" key="5">
    <source>
        <dbReference type="SAM" id="MobiDB-lite"/>
    </source>
</evidence>
<gene>
    <name evidence="7" type="ORF">FIBRA_00757</name>
</gene>
<evidence type="ECO:0000256" key="3">
    <source>
        <dbReference type="ARBA" id="ARBA00022692"/>
    </source>
</evidence>
<dbReference type="GO" id="GO:0042254">
    <property type="term" value="P:ribosome biogenesis"/>
    <property type="evidence" value="ECO:0007669"/>
    <property type="project" value="InterPro"/>
</dbReference>
<protein>
    <recommendedName>
        <fullName evidence="6">CCAAT-binding factor domain-containing protein</fullName>
    </recommendedName>
</protein>
<feature type="domain" description="CCAAT-binding factor" evidence="6">
    <location>
        <begin position="396"/>
        <end position="541"/>
    </location>
</feature>
<dbReference type="GeneID" id="24093663"/>
<dbReference type="GO" id="GO:0030692">
    <property type="term" value="C:Noc4p-Nop14p complex"/>
    <property type="evidence" value="ECO:0007669"/>
    <property type="project" value="TreeGrafter"/>
</dbReference>
<dbReference type="InterPro" id="IPR016024">
    <property type="entry name" value="ARM-type_fold"/>
</dbReference>
<dbReference type="GO" id="GO:0032040">
    <property type="term" value="C:small-subunit processome"/>
    <property type="evidence" value="ECO:0007669"/>
    <property type="project" value="TreeGrafter"/>
</dbReference>
<dbReference type="RefSeq" id="XP_012178035.1">
    <property type="nucleotide sequence ID" value="XM_012322645.1"/>
</dbReference>
<dbReference type="Pfam" id="PF03914">
    <property type="entry name" value="CBF"/>
    <property type="match status" value="1"/>
</dbReference>
<dbReference type="OrthoDB" id="10263185at2759"/>
<comment type="similarity">
    <text evidence="2">Belongs to the CBF/MAK21 family.</text>
</comment>
<reference evidence="7 8" key="1">
    <citation type="journal article" date="2012" name="Appl. Environ. Microbiol.">
        <title>Short-read sequencing for genomic analysis of the brown rot fungus Fibroporia radiculosa.</title>
        <authorList>
            <person name="Tang J.D."/>
            <person name="Perkins A.D."/>
            <person name="Sonstegard T.S."/>
            <person name="Schroeder S.G."/>
            <person name="Burgess S.C."/>
            <person name="Diehl S.V."/>
        </authorList>
    </citation>
    <scope>NUCLEOTIDE SEQUENCE [LARGE SCALE GENOMIC DNA]</scope>
    <source>
        <strain evidence="7 8">TFFH 294</strain>
    </source>
</reference>
<dbReference type="Proteomes" id="UP000006352">
    <property type="component" value="Unassembled WGS sequence"/>
</dbReference>
<keyword evidence="4" id="KW-0472">Membrane</keyword>
<name>J4HS52_9APHY</name>
<comment type="subcellular location">
    <subcellularLocation>
        <location evidence="1">Nucleus membrane</location>
        <topology evidence="1">Multi-pass membrane protein</topology>
    </subcellularLocation>
</comment>
<keyword evidence="4" id="KW-1133">Transmembrane helix</keyword>
<evidence type="ECO:0000256" key="1">
    <source>
        <dbReference type="ARBA" id="ARBA00004232"/>
    </source>
</evidence>
<dbReference type="FunCoup" id="J4HS52">
    <property type="interactions" value="397"/>
</dbReference>
<evidence type="ECO:0000313" key="7">
    <source>
        <dbReference type="EMBL" id="CCL98752.1"/>
    </source>
</evidence>
<evidence type="ECO:0000256" key="2">
    <source>
        <dbReference type="ARBA" id="ARBA00007797"/>
    </source>
</evidence>